<feature type="transmembrane region" description="Helical" evidence="5">
    <location>
        <begin position="41"/>
        <end position="64"/>
    </location>
</feature>
<comment type="subcellular location">
    <subcellularLocation>
        <location evidence="1">Membrane</location>
        <topology evidence="1">Multi-pass membrane protein</topology>
    </subcellularLocation>
</comment>
<keyword evidence="3 5" id="KW-1133">Transmembrane helix</keyword>
<evidence type="ECO:0000256" key="3">
    <source>
        <dbReference type="ARBA" id="ARBA00022989"/>
    </source>
</evidence>
<dbReference type="InterPro" id="IPR008253">
    <property type="entry name" value="Marvel"/>
</dbReference>
<reference evidence="7" key="1">
    <citation type="journal article" date="2020" name="Stud. Mycol.">
        <title>101 Dothideomycetes genomes: a test case for predicting lifestyles and emergence of pathogens.</title>
        <authorList>
            <person name="Haridas S."/>
            <person name="Albert R."/>
            <person name="Binder M."/>
            <person name="Bloem J."/>
            <person name="Labutti K."/>
            <person name="Salamov A."/>
            <person name="Andreopoulos B."/>
            <person name="Baker S."/>
            <person name="Barry K."/>
            <person name="Bills G."/>
            <person name="Bluhm B."/>
            <person name="Cannon C."/>
            <person name="Castanera R."/>
            <person name="Culley D."/>
            <person name="Daum C."/>
            <person name="Ezra D."/>
            <person name="Gonzalez J."/>
            <person name="Henrissat B."/>
            <person name="Kuo A."/>
            <person name="Liang C."/>
            <person name="Lipzen A."/>
            <person name="Lutzoni F."/>
            <person name="Magnuson J."/>
            <person name="Mondo S."/>
            <person name="Nolan M."/>
            <person name="Ohm R."/>
            <person name="Pangilinan J."/>
            <person name="Park H.-J."/>
            <person name="Ramirez L."/>
            <person name="Alfaro M."/>
            <person name="Sun H."/>
            <person name="Tritt A."/>
            <person name="Yoshinaga Y."/>
            <person name="Zwiers L.-H."/>
            <person name="Turgeon B."/>
            <person name="Goodwin S."/>
            <person name="Spatafora J."/>
            <person name="Crous P."/>
            <person name="Grigoriev I."/>
        </authorList>
    </citation>
    <scope>NUCLEOTIDE SEQUENCE</scope>
    <source>
        <strain evidence="7">CBS 627.86</strain>
    </source>
</reference>
<name>A0A6A5YTG7_9PLEO</name>
<evidence type="ECO:0000313" key="7">
    <source>
        <dbReference type="EMBL" id="KAF2110034.1"/>
    </source>
</evidence>
<feature type="transmembrane region" description="Helical" evidence="5">
    <location>
        <begin position="12"/>
        <end position="29"/>
    </location>
</feature>
<feature type="domain" description="MARVEL" evidence="6">
    <location>
        <begin position="7"/>
        <end position="169"/>
    </location>
</feature>
<dbReference type="GO" id="GO:0005886">
    <property type="term" value="C:plasma membrane"/>
    <property type="evidence" value="ECO:0007669"/>
    <property type="project" value="TreeGrafter"/>
</dbReference>
<dbReference type="GO" id="GO:0070941">
    <property type="term" value="P:eisosome assembly"/>
    <property type="evidence" value="ECO:0007669"/>
    <property type="project" value="TreeGrafter"/>
</dbReference>
<dbReference type="GO" id="GO:0072659">
    <property type="term" value="P:protein localization to plasma membrane"/>
    <property type="evidence" value="ECO:0007669"/>
    <property type="project" value="TreeGrafter"/>
</dbReference>
<dbReference type="Proteomes" id="UP000799770">
    <property type="component" value="Unassembled WGS sequence"/>
</dbReference>
<dbReference type="InterPro" id="IPR052649">
    <property type="entry name" value="NCE102-like"/>
</dbReference>
<sequence>MALGIVNLALRGFQVIFAVIVLALSVDLIKKNPENKVPAIHGYAAFVGAVSLVAAFIGIAAHFISFLEGIISSLVDGFIILVNIAGGIVVAYTIRGIKCSTASSTREEFENARKLAFNSLIGCKHPQDVKKCPGAYSGSRVDVIGRCKENQADTAFLFLTAITCIGAVVITWLHVRNK</sequence>
<evidence type="ECO:0000256" key="5">
    <source>
        <dbReference type="SAM" id="Phobius"/>
    </source>
</evidence>
<dbReference type="EMBL" id="ML977339">
    <property type="protein sequence ID" value="KAF2110034.1"/>
    <property type="molecule type" value="Genomic_DNA"/>
</dbReference>
<dbReference type="AlphaFoldDB" id="A0A6A5YTG7"/>
<dbReference type="GO" id="GO:0032126">
    <property type="term" value="C:eisosome"/>
    <property type="evidence" value="ECO:0007669"/>
    <property type="project" value="TreeGrafter"/>
</dbReference>
<evidence type="ECO:0000313" key="8">
    <source>
        <dbReference type="Proteomes" id="UP000799770"/>
    </source>
</evidence>
<protein>
    <submittedName>
        <fullName evidence="7">Marvel domain-containing protein</fullName>
    </submittedName>
</protein>
<evidence type="ECO:0000256" key="2">
    <source>
        <dbReference type="ARBA" id="ARBA00022692"/>
    </source>
</evidence>
<keyword evidence="4 5" id="KW-0472">Membrane</keyword>
<feature type="transmembrane region" description="Helical" evidence="5">
    <location>
        <begin position="155"/>
        <end position="175"/>
    </location>
</feature>
<evidence type="ECO:0000256" key="1">
    <source>
        <dbReference type="ARBA" id="ARBA00004141"/>
    </source>
</evidence>
<evidence type="ECO:0000256" key="4">
    <source>
        <dbReference type="ARBA" id="ARBA00023136"/>
    </source>
</evidence>
<dbReference type="OrthoDB" id="2017497at2759"/>
<accession>A0A6A5YTG7</accession>
<organism evidence="7 8">
    <name type="scientific">Lophiotrema nucula</name>
    <dbReference type="NCBI Taxonomy" id="690887"/>
    <lineage>
        <taxon>Eukaryota</taxon>
        <taxon>Fungi</taxon>
        <taxon>Dikarya</taxon>
        <taxon>Ascomycota</taxon>
        <taxon>Pezizomycotina</taxon>
        <taxon>Dothideomycetes</taxon>
        <taxon>Pleosporomycetidae</taxon>
        <taxon>Pleosporales</taxon>
        <taxon>Lophiotremataceae</taxon>
        <taxon>Lophiotrema</taxon>
    </lineage>
</organism>
<gene>
    <name evidence="7" type="ORF">BDV96DRAFT_501582</name>
</gene>
<keyword evidence="8" id="KW-1185">Reference proteome</keyword>
<feature type="transmembrane region" description="Helical" evidence="5">
    <location>
        <begin position="70"/>
        <end position="94"/>
    </location>
</feature>
<dbReference type="PANTHER" id="PTHR28165:SF2">
    <property type="entry name" value="MARVEL DOMAIN-CONTAINING PROTEIN"/>
    <property type="match status" value="1"/>
</dbReference>
<evidence type="ECO:0000259" key="6">
    <source>
        <dbReference type="Pfam" id="PF01284"/>
    </source>
</evidence>
<dbReference type="PANTHER" id="PTHR28165">
    <property type="entry name" value="NON-CLASSICAL EXPORT PROTEIN 2-RELATED"/>
    <property type="match status" value="1"/>
</dbReference>
<keyword evidence="2 5" id="KW-0812">Transmembrane</keyword>
<proteinExistence type="predicted"/>
<dbReference type="Pfam" id="PF01284">
    <property type="entry name" value="MARVEL"/>
    <property type="match status" value="1"/>
</dbReference>